<dbReference type="GO" id="GO:0008270">
    <property type="term" value="F:zinc ion binding"/>
    <property type="evidence" value="ECO:0007669"/>
    <property type="project" value="UniProtKB-KW"/>
</dbReference>
<evidence type="ECO:0000259" key="10">
    <source>
        <dbReference type="PROSITE" id="PS51030"/>
    </source>
</evidence>
<evidence type="ECO:0000256" key="7">
    <source>
        <dbReference type="ARBA" id="ARBA00023170"/>
    </source>
</evidence>
<reference evidence="12" key="1">
    <citation type="submission" date="2019-11" db="UniProtKB">
        <authorList>
            <consortium name="WormBaseParasite"/>
        </authorList>
    </citation>
    <scope>IDENTIFICATION</scope>
</reference>
<dbReference type="Gene3D" id="3.30.50.10">
    <property type="entry name" value="Erythroid Transcription Factor GATA-1, subunit A"/>
    <property type="match status" value="1"/>
</dbReference>
<keyword evidence="6" id="KW-0804">Transcription</keyword>
<feature type="domain" description="NR LBD" evidence="11">
    <location>
        <begin position="377"/>
        <end position="637"/>
    </location>
</feature>
<dbReference type="InterPro" id="IPR001628">
    <property type="entry name" value="Znf_hrmn_rcpt"/>
</dbReference>
<dbReference type="SUPFAM" id="SSF57716">
    <property type="entry name" value="Glucocorticoid receptor-like (DNA-binding domain)"/>
    <property type="match status" value="1"/>
</dbReference>
<evidence type="ECO:0000256" key="2">
    <source>
        <dbReference type="ARBA" id="ARBA00022771"/>
    </source>
</evidence>
<accession>A0A5K3F381</accession>
<evidence type="ECO:0000256" key="6">
    <source>
        <dbReference type="ARBA" id="ARBA00023163"/>
    </source>
</evidence>
<keyword evidence="2" id="KW-0863">Zinc-finger</keyword>
<dbReference type="SMART" id="SM00399">
    <property type="entry name" value="ZnF_C4"/>
    <property type="match status" value="1"/>
</dbReference>
<feature type="compositionally biased region" description="Polar residues" evidence="9">
    <location>
        <begin position="8"/>
        <end position="42"/>
    </location>
</feature>
<evidence type="ECO:0000313" key="12">
    <source>
        <dbReference type="WBParaSite" id="MCU_004542-RA"/>
    </source>
</evidence>
<evidence type="ECO:0000256" key="1">
    <source>
        <dbReference type="ARBA" id="ARBA00022723"/>
    </source>
</evidence>
<protein>
    <submittedName>
        <fullName evidence="12">Nuclear receptor domain-containing protein</fullName>
    </submittedName>
</protein>
<dbReference type="SUPFAM" id="SSF48508">
    <property type="entry name" value="Nuclear receptor ligand-binding domain"/>
    <property type="match status" value="1"/>
</dbReference>
<dbReference type="Pfam" id="PF00105">
    <property type="entry name" value="zf-C4"/>
    <property type="match status" value="1"/>
</dbReference>
<dbReference type="PANTHER" id="PTHR24083">
    <property type="entry name" value="NUCLEAR HORMONE RECEPTOR"/>
    <property type="match status" value="1"/>
</dbReference>
<dbReference type="GO" id="GO:0003700">
    <property type="term" value="F:DNA-binding transcription factor activity"/>
    <property type="evidence" value="ECO:0007669"/>
    <property type="project" value="InterPro"/>
</dbReference>
<feature type="region of interest" description="Disordered" evidence="9">
    <location>
        <begin position="1"/>
        <end position="47"/>
    </location>
</feature>
<dbReference type="InterPro" id="IPR035500">
    <property type="entry name" value="NHR-like_dom_sf"/>
</dbReference>
<proteinExistence type="predicted"/>
<keyword evidence="8" id="KW-0539">Nucleus</keyword>
<dbReference type="Gene3D" id="1.10.565.10">
    <property type="entry name" value="Retinoid X Receptor"/>
    <property type="match status" value="1"/>
</dbReference>
<dbReference type="AlphaFoldDB" id="A0A5K3F381"/>
<dbReference type="InterPro" id="IPR013088">
    <property type="entry name" value="Znf_NHR/GATA"/>
</dbReference>
<sequence length="637" mass="68845">MPTGIWASGNSSSPAGTPVTPSATEARNSTLPPRSETSNPSKVISAPSGIDDEFSIIDALISGTNENPLIDLKSDGIVTDMDSELNVTAFDALCRTANSTSDMPVGTSASIIPGSHAQSTAPEASYAYYYPAVQFPSMTPQSPAKLVTPQPLQPSPAGTFTLPNPKAQIPSLYPTGQQVVPTAYTTPAASSHTDWDNRTPQPLSITYQPSVPILASKSTYFTTQYPPIPNPYQPSQSVVRNYGSGGCAICGASASGTHYGVLSCDGCRTFFGKSVRKGVQYVCPGNANCPIDRNQPLKCQYCRFKRCLEAGMRKEAVQCDRGGVSWRSHSSAFSDCEQLNASSASTSSVCSFEGSASVAKPQWVNPSLVSAVEQIYLAETLVLEVPPADTPEESPIFTEVSCEDYSTSRSNDANETVVNLILWCRKIPYFSNFPDADQFTLLKSCCIELLLVHFAFRLAHSLSSESPFTAPASSVAPPTVSASLPAKMTESAPPVTPKDPSFSLKTPFRVTNIFFPFETDSAGLVFNLQAERDIRGLMRWPENRLLVNLFPRDKGDVGVGIYSNELNAQCLSRRLILRRLFDLARQLKELRVSVVEVGCLRLLILLNPGKLWSNLIPSKGKVSIIPAKCSNLFLTWD</sequence>
<evidence type="ECO:0000259" key="11">
    <source>
        <dbReference type="PROSITE" id="PS51843"/>
    </source>
</evidence>
<evidence type="ECO:0000256" key="3">
    <source>
        <dbReference type="ARBA" id="ARBA00022833"/>
    </source>
</evidence>
<dbReference type="InterPro" id="IPR050274">
    <property type="entry name" value="Nuclear_hormone_rcpt_NR2"/>
</dbReference>
<dbReference type="InterPro" id="IPR000536">
    <property type="entry name" value="Nucl_hrmn_rcpt_lig-bd"/>
</dbReference>
<dbReference type="Pfam" id="PF00104">
    <property type="entry name" value="Hormone_recep"/>
    <property type="match status" value="1"/>
</dbReference>
<evidence type="ECO:0000256" key="5">
    <source>
        <dbReference type="ARBA" id="ARBA00023125"/>
    </source>
</evidence>
<dbReference type="PROSITE" id="PS51030">
    <property type="entry name" value="NUCLEAR_REC_DBD_2"/>
    <property type="match status" value="1"/>
</dbReference>
<name>A0A5K3F381_MESCO</name>
<keyword evidence="7" id="KW-0675">Receptor</keyword>
<dbReference type="PRINTS" id="PR00047">
    <property type="entry name" value="STROIDFINGER"/>
</dbReference>
<dbReference type="PROSITE" id="PS51843">
    <property type="entry name" value="NR_LBD"/>
    <property type="match status" value="1"/>
</dbReference>
<keyword evidence="3" id="KW-0862">Zinc</keyword>
<evidence type="ECO:0000256" key="9">
    <source>
        <dbReference type="SAM" id="MobiDB-lite"/>
    </source>
</evidence>
<dbReference type="GO" id="GO:0043565">
    <property type="term" value="F:sequence-specific DNA binding"/>
    <property type="evidence" value="ECO:0007669"/>
    <property type="project" value="InterPro"/>
</dbReference>
<dbReference type="CDD" id="cd06916">
    <property type="entry name" value="NR_DBD_like"/>
    <property type="match status" value="1"/>
</dbReference>
<organism evidence="12">
    <name type="scientific">Mesocestoides corti</name>
    <name type="common">Flatworm</name>
    <dbReference type="NCBI Taxonomy" id="53468"/>
    <lineage>
        <taxon>Eukaryota</taxon>
        <taxon>Metazoa</taxon>
        <taxon>Spiralia</taxon>
        <taxon>Lophotrochozoa</taxon>
        <taxon>Platyhelminthes</taxon>
        <taxon>Cestoda</taxon>
        <taxon>Eucestoda</taxon>
        <taxon>Cyclophyllidea</taxon>
        <taxon>Mesocestoididae</taxon>
        <taxon>Mesocestoides</taxon>
    </lineage>
</organism>
<evidence type="ECO:0000256" key="4">
    <source>
        <dbReference type="ARBA" id="ARBA00023015"/>
    </source>
</evidence>
<dbReference type="PRINTS" id="PR00398">
    <property type="entry name" value="STRDHORMONER"/>
</dbReference>
<evidence type="ECO:0000256" key="8">
    <source>
        <dbReference type="ARBA" id="ARBA00023242"/>
    </source>
</evidence>
<dbReference type="InterPro" id="IPR001723">
    <property type="entry name" value="Nuclear_hrmn_rcpt"/>
</dbReference>
<keyword evidence="1" id="KW-0479">Metal-binding</keyword>
<feature type="domain" description="Nuclear receptor" evidence="10">
    <location>
        <begin position="244"/>
        <end position="319"/>
    </location>
</feature>
<dbReference type="WBParaSite" id="MCU_004542-RA">
    <property type="protein sequence ID" value="MCU_004542-RA"/>
    <property type="gene ID" value="MCU_004542"/>
</dbReference>
<keyword evidence="5" id="KW-0238">DNA-binding</keyword>
<keyword evidence="4" id="KW-0805">Transcription regulation</keyword>